<reference evidence="2 3" key="1">
    <citation type="submission" date="2024-08" db="EMBL/GenBank/DDBJ databases">
        <authorList>
            <person name="Lu H."/>
        </authorList>
    </citation>
    <scope>NUCLEOTIDE SEQUENCE [LARGE SCALE GENOMIC DNA]</scope>
    <source>
        <strain evidence="2 3">BYS180W</strain>
    </source>
</reference>
<keyword evidence="1" id="KW-1133">Transmembrane helix</keyword>
<dbReference type="EMBL" id="JBIGHZ010000001">
    <property type="protein sequence ID" value="MFG6447313.1"/>
    <property type="molecule type" value="Genomic_DNA"/>
</dbReference>
<gene>
    <name evidence="2" type="ORF">ACG0Z6_03545</name>
</gene>
<dbReference type="InterPro" id="IPR005625">
    <property type="entry name" value="PepSY-ass_TM"/>
</dbReference>
<keyword evidence="1" id="KW-0472">Membrane</keyword>
<feature type="transmembrane region" description="Helical" evidence="1">
    <location>
        <begin position="455"/>
        <end position="476"/>
    </location>
</feature>
<feature type="transmembrane region" description="Helical" evidence="1">
    <location>
        <begin position="209"/>
        <end position="232"/>
    </location>
</feature>
<name>A0ABW7FSQ1_9BURK</name>
<dbReference type="PANTHER" id="PTHR34219:SF6">
    <property type="entry name" value="BLR3280 PROTEIN"/>
    <property type="match status" value="1"/>
</dbReference>
<organism evidence="2 3">
    <name type="scientific">Roseateles rivi</name>
    <dbReference type="NCBI Taxonomy" id="3299028"/>
    <lineage>
        <taxon>Bacteria</taxon>
        <taxon>Pseudomonadati</taxon>
        <taxon>Pseudomonadota</taxon>
        <taxon>Betaproteobacteria</taxon>
        <taxon>Burkholderiales</taxon>
        <taxon>Sphaerotilaceae</taxon>
        <taxon>Roseateles</taxon>
    </lineage>
</organism>
<evidence type="ECO:0000313" key="2">
    <source>
        <dbReference type="EMBL" id="MFG6447313.1"/>
    </source>
</evidence>
<protein>
    <submittedName>
        <fullName evidence="2">PepSY domain-containing protein</fullName>
    </submittedName>
</protein>
<keyword evidence="3" id="KW-1185">Reference proteome</keyword>
<dbReference type="Proteomes" id="UP001606099">
    <property type="component" value="Unassembled WGS sequence"/>
</dbReference>
<proteinExistence type="predicted"/>
<keyword evidence="1" id="KW-0812">Transmembrane</keyword>
<evidence type="ECO:0000313" key="3">
    <source>
        <dbReference type="Proteomes" id="UP001606099"/>
    </source>
</evidence>
<accession>A0ABW7FSQ1</accession>
<sequence length="493" mass="55596">MKRWLHLIHRWLGIALALLVLAWLVSGVVLLYVPRPSLTLAERLQAQAPLPPTQGLLSAQQAAQQAGLTGQAQAARLLMQGPHASWLLQSRESPGRWVAVDAQSGQRHAALSQAEALQRALGRTPGAQPRAALIERDQWTIYGRFKPHSPFWHVQLDDALGTEFYLSQASGEWVQDSTRWERGWNWLGSVTHWLYFTPLRADNALWRQVVLWTSGAALGLALLGLVLGWQRWRWRGYASGSRSPYREPWQRQHHLWGLGAGLVLAAWIFSGWLSMHPWGWNDAASKTRPAQPWAATAGWPSTVPALPTAMAWRELEWRSVNGQTYWLAHTWAQGQRHALLLDAQGQPLPEGLPAAVMQAALQAMYPGVAQEARWLREYDFHYYALRHSQAQGNRPLPVLRVALADAAATVYYLDPQGARVALRSDSSDRADRWLFSALHRWDWPPLHSWPLARDVVVIGWTLAATVLTLAGCVLAWRRLRQRITIRSKKGRSP</sequence>
<evidence type="ECO:0000256" key="1">
    <source>
        <dbReference type="SAM" id="Phobius"/>
    </source>
</evidence>
<dbReference type="PANTHER" id="PTHR34219">
    <property type="entry name" value="IRON-REGULATED INNER MEMBRANE PROTEIN-RELATED"/>
    <property type="match status" value="1"/>
</dbReference>
<dbReference type="RefSeq" id="WP_394458679.1">
    <property type="nucleotide sequence ID" value="NZ_JBIGHZ010000001.1"/>
</dbReference>
<feature type="transmembrane region" description="Helical" evidence="1">
    <location>
        <begin position="253"/>
        <end position="273"/>
    </location>
</feature>
<comment type="caution">
    <text evidence="2">The sequence shown here is derived from an EMBL/GenBank/DDBJ whole genome shotgun (WGS) entry which is preliminary data.</text>
</comment>